<evidence type="ECO:0000256" key="2">
    <source>
        <dbReference type="SAM" id="SignalP"/>
    </source>
</evidence>
<feature type="chain" id="PRO_5043397551" description="Lytic transglycosylase" evidence="2">
    <location>
        <begin position="29"/>
        <end position="313"/>
    </location>
</feature>
<reference evidence="3" key="1">
    <citation type="submission" date="2021-11" db="EMBL/GenBank/DDBJ databases">
        <title>Development of a sustainable strategy for remediation of hydrocarbon-contaminated territories based on the waste exchange concept.</title>
        <authorList>
            <person name="Elkin A."/>
        </authorList>
    </citation>
    <scope>NUCLEOTIDE SEQUENCE</scope>
    <source>
        <strain evidence="3">IEGM 757</strain>
    </source>
</reference>
<evidence type="ECO:0000313" key="3">
    <source>
        <dbReference type="EMBL" id="MCD2111997.1"/>
    </source>
</evidence>
<dbReference type="Proteomes" id="UP001198630">
    <property type="component" value="Unassembled WGS sequence"/>
</dbReference>
<comment type="caution">
    <text evidence="3">The sequence shown here is derived from an EMBL/GenBank/DDBJ whole genome shotgun (WGS) entry which is preliminary data.</text>
</comment>
<dbReference type="AlphaFoldDB" id="A0AAW4XFY4"/>
<dbReference type="SUPFAM" id="SSF53955">
    <property type="entry name" value="Lysozyme-like"/>
    <property type="match status" value="1"/>
</dbReference>
<name>A0AAW4XFY4_RHORH</name>
<dbReference type="RefSeq" id="WP_159418894.1">
    <property type="nucleotide sequence ID" value="NZ_CP027557.1"/>
</dbReference>
<organism evidence="3 4">
    <name type="scientific">Rhodococcus rhodochrous</name>
    <dbReference type="NCBI Taxonomy" id="1829"/>
    <lineage>
        <taxon>Bacteria</taxon>
        <taxon>Bacillati</taxon>
        <taxon>Actinomycetota</taxon>
        <taxon>Actinomycetes</taxon>
        <taxon>Mycobacteriales</taxon>
        <taxon>Nocardiaceae</taxon>
        <taxon>Rhodococcus</taxon>
    </lineage>
</organism>
<feature type="region of interest" description="Disordered" evidence="1">
    <location>
        <begin position="248"/>
        <end position="303"/>
    </location>
</feature>
<feature type="signal peptide" evidence="2">
    <location>
        <begin position="1"/>
        <end position="28"/>
    </location>
</feature>
<gene>
    <name evidence="3" type="ORF">LQ384_12870</name>
</gene>
<evidence type="ECO:0000313" key="4">
    <source>
        <dbReference type="Proteomes" id="UP001198630"/>
    </source>
</evidence>
<proteinExistence type="predicted"/>
<evidence type="ECO:0008006" key="5">
    <source>
        <dbReference type="Google" id="ProtNLM"/>
    </source>
</evidence>
<keyword evidence="2" id="KW-0732">Signal</keyword>
<feature type="compositionally biased region" description="Pro residues" evidence="1">
    <location>
        <begin position="293"/>
        <end position="302"/>
    </location>
</feature>
<dbReference type="EMBL" id="JAJNCO010000006">
    <property type="protein sequence ID" value="MCD2111997.1"/>
    <property type="molecule type" value="Genomic_DNA"/>
</dbReference>
<sequence length="313" mass="31675">MRWKVALAMPVIVAAGLAATASSATVVAETTSAETEPSATPAVGVLPGEMREAQPLRSPSDPLAQLPPDALAAAGGAAVLGDGPLAIPELVFYAYRAAEMQLAIDSPECGLPWNLLAAVGRLSSGHADGGRTDILGTLTTPVVTPEGLLGPMRLAPAVWEQYSADGNADGTADPQNIFDATLAAGARMCAEGGNLREPDGEARAVASVDPSPDYLANVRHWSGAYSKAAEVAPADLAPIPARPVPNAADVAAPAPAPAVTAPAPESTPQPTDTPAQQAPADTPAQQAPEQNIPAPPPMPELPELPCLVPAFCE</sequence>
<feature type="compositionally biased region" description="Low complexity" evidence="1">
    <location>
        <begin position="248"/>
        <end position="288"/>
    </location>
</feature>
<accession>A0AAW4XFY4</accession>
<dbReference type="InterPro" id="IPR023346">
    <property type="entry name" value="Lysozyme-like_dom_sf"/>
</dbReference>
<evidence type="ECO:0000256" key="1">
    <source>
        <dbReference type="SAM" id="MobiDB-lite"/>
    </source>
</evidence>
<protein>
    <recommendedName>
        <fullName evidence="5">Lytic transglycosylase</fullName>
    </recommendedName>
</protein>